<accession>A0A1I7Z101</accession>
<reference evidence="2" key="1">
    <citation type="submission" date="2016-11" db="UniProtKB">
        <authorList>
            <consortium name="WormBaseParasite"/>
        </authorList>
    </citation>
    <scope>IDENTIFICATION</scope>
</reference>
<dbReference type="WBParaSite" id="L893_g21739.t1">
    <property type="protein sequence ID" value="L893_g21739.t1"/>
    <property type="gene ID" value="L893_g21739"/>
</dbReference>
<dbReference type="Proteomes" id="UP000095287">
    <property type="component" value="Unplaced"/>
</dbReference>
<protein>
    <submittedName>
        <fullName evidence="2">FBA_2 domain-containing protein</fullName>
    </submittedName>
</protein>
<keyword evidence="1" id="KW-1185">Reference proteome</keyword>
<name>A0A1I7Z101_9BILA</name>
<dbReference type="AlphaFoldDB" id="A0A1I7Z101"/>
<proteinExistence type="predicted"/>
<organism evidence="1 2">
    <name type="scientific">Steinernema glaseri</name>
    <dbReference type="NCBI Taxonomy" id="37863"/>
    <lineage>
        <taxon>Eukaryota</taxon>
        <taxon>Metazoa</taxon>
        <taxon>Ecdysozoa</taxon>
        <taxon>Nematoda</taxon>
        <taxon>Chromadorea</taxon>
        <taxon>Rhabditida</taxon>
        <taxon>Tylenchina</taxon>
        <taxon>Panagrolaimomorpha</taxon>
        <taxon>Strongyloidoidea</taxon>
        <taxon>Steinernematidae</taxon>
        <taxon>Steinernema</taxon>
    </lineage>
</organism>
<sequence length="181" mass="21138">MVLFLHVPVDFQWIDSVISKWKKGNGFYVYGKERGFFFAWKSDQDWDEFEKEYDFPQYHNCVDITHWSDILTLRVTKLEKSFEIQVMQEWFTTSKVMSLISDWREGNGETLLNGLTEIEVQVENLSGDLTKLLDGSVVEYVHPNKNARCVIALQATPMRIFSGYRSRTVRISICPSDPQPI</sequence>
<evidence type="ECO:0000313" key="1">
    <source>
        <dbReference type="Proteomes" id="UP000095287"/>
    </source>
</evidence>
<evidence type="ECO:0000313" key="2">
    <source>
        <dbReference type="WBParaSite" id="L893_g21739.t1"/>
    </source>
</evidence>